<dbReference type="WBParaSite" id="HNAJ_0001095101-mRNA-1">
    <property type="protein sequence ID" value="HNAJ_0001095101-mRNA-1"/>
    <property type="gene ID" value="HNAJ_0001095101"/>
</dbReference>
<evidence type="ECO:0000313" key="1">
    <source>
        <dbReference type="EMBL" id="VDO09170.1"/>
    </source>
</evidence>
<gene>
    <name evidence="1" type="ORF">HNAJ_LOCUS10945</name>
</gene>
<protein>
    <submittedName>
        <fullName evidence="3">DDE-1 domain-containing protein</fullName>
    </submittedName>
</protein>
<proteinExistence type="predicted"/>
<reference evidence="1 2" key="2">
    <citation type="submission" date="2018-11" db="EMBL/GenBank/DDBJ databases">
        <authorList>
            <consortium name="Pathogen Informatics"/>
        </authorList>
    </citation>
    <scope>NUCLEOTIDE SEQUENCE [LARGE SCALE GENOMIC DNA]</scope>
</reference>
<sequence length="197" mass="22567">MQNEDLLNSNPLELIYSNKEAATLWNLFTAMRIRLHYNGTRITPDFLLVSSNVSKHKRRKIIDDPGSGREHIIASITIGSKSMTRKLPTKLPWNFKMDVKRKVFPEARLNTIECFGPNALNKHYRVFWSKHLEEAKRKRDALRNTADQCKRDALRNTADQTGRDALCNTADQTGSATPFATLLIRLEEQTPFATLLI</sequence>
<name>A0A0R3TTC3_RODNA</name>
<dbReference type="AlphaFoldDB" id="A0A0R3TTC3"/>
<organism evidence="3">
    <name type="scientific">Rodentolepis nana</name>
    <name type="common">Dwarf tapeworm</name>
    <name type="synonym">Hymenolepis nana</name>
    <dbReference type="NCBI Taxonomy" id="102285"/>
    <lineage>
        <taxon>Eukaryota</taxon>
        <taxon>Metazoa</taxon>
        <taxon>Spiralia</taxon>
        <taxon>Lophotrochozoa</taxon>
        <taxon>Platyhelminthes</taxon>
        <taxon>Cestoda</taxon>
        <taxon>Eucestoda</taxon>
        <taxon>Cyclophyllidea</taxon>
        <taxon>Hymenolepididae</taxon>
        <taxon>Rodentolepis</taxon>
    </lineage>
</organism>
<accession>A0A0R3TTC3</accession>
<evidence type="ECO:0000313" key="3">
    <source>
        <dbReference type="WBParaSite" id="HNAJ_0001095101-mRNA-1"/>
    </source>
</evidence>
<dbReference type="EMBL" id="UZAE01013299">
    <property type="protein sequence ID" value="VDO09170.1"/>
    <property type="molecule type" value="Genomic_DNA"/>
</dbReference>
<reference evidence="3" key="1">
    <citation type="submission" date="2017-02" db="UniProtKB">
        <authorList>
            <consortium name="WormBaseParasite"/>
        </authorList>
    </citation>
    <scope>IDENTIFICATION</scope>
</reference>
<dbReference type="Proteomes" id="UP000278807">
    <property type="component" value="Unassembled WGS sequence"/>
</dbReference>
<evidence type="ECO:0000313" key="2">
    <source>
        <dbReference type="Proteomes" id="UP000278807"/>
    </source>
</evidence>
<keyword evidence="2" id="KW-1185">Reference proteome</keyword>